<evidence type="ECO:0000256" key="1">
    <source>
        <dbReference type="ARBA" id="ARBA00010716"/>
    </source>
</evidence>
<dbReference type="GO" id="GO:0006046">
    <property type="term" value="P:N-acetylglucosamine catabolic process"/>
    <property type="evidence" value="ECO:0007669"/>
    <property type="project" value="TreeGrafter"/>
</dbReference>
<evidence type="ECO:0000313" key="5">
    <source>
        <dbReference type="Proteomes" id="UP000305709"/>
    </source>
</evidence>
<comment type="caution">
    <text evidence="4">The sequence shown here is derived from an EMBL/GenBank/DDBJ whole genome shotgun (WGS) entry which is preliminary data.</text>
</comment>
<evidence type="ECO:0000259" key="3">
    <source>
        <dbReference type="Pfam" id="PF01979"/>
    </source>
</evidence>
<comment type="similarity">
    <text evidence="1">Belongs to the metallo-dependent hydrolases superfamily. NagA family.</text>
</comment>
<dbReference type="GO" id="GO:0008448">
    <property type="term" value="F:N-acetylglucosamine-6-phosphate deacetylase activity"/>
    <property type="evidence" value="ECO:0007669"/>
    <property type="project" value="TreeGrafter"/>
</dbReference>
<dbReference type="Gene3D" id="3.20.20.140">
    <property type="entry name" value="Metal-dependent hydrolases"/>
    <property type="match status" value="1"/>
</dbReference>
<evidence type="ECO:0000256" key="2">
    <source>
        <dbReference type="ARBA" id="ARBA00022801"/>
    </source>
</evidence>
<dbReference type="InterPro" id="IPR006680">
    <property type="entry name" value="Amidohydro-rel"/>
</dbReference>
<dbReference type="InterPro" id="IPR032466">
    <property type="entry name" value="Metal_Hydrolase"/>
</dbReference>
<dbReference type="InterPro" id="IPR011059">
    <property type="entry name" value="Metal-dep_hydrolase_composite"/>
</dbReference>
<gene>
    <name evidence="4" type="ORF">FHG71_14410</name>
</gene>
<dbReference type="Pfam" id="PF01979">
    <property type="entry name" value="Amidohydro_1"/>
    <property type="match status" value="1"/>
</dbReference>
<dbReference type="OrthoDB" id="9776488at2"/>
<reference evidence="4 5" key="1">
    <citation type="submission" date="2019-06" db="EMBL/GenBank/DDBJ databases">
        <authorList>
            <person name="Jiang L."/>
        </authorList>
    </citation>
    <scope>NUCLEOTIDE SEQUENCE [LARGE SCALE GENOMIC DNA]</scope>
    <source>
        <strain evidence="4 5">YIM 48858</strain>
    </source>
</reference>
<proteinExistence type="inferred from homology"/>
<dbReference type="PANTHER" id="PTHR11113:SF14">
    <property type="entry name" value="N-ACETYLGLUCOSAMINE-6-PHOSPHATE DEACETYLASE"/>
    <property type="match status" value="1"/>
</dbReference>
<keyword evidence="5" id="KW-1185">Reference proteome</keyword>
<keyword evidence="2" id="KW-0378">Hydrolase</keyword>
<evidence type="ECO:0000313" key="4">
    <source>
        <dbReference type="EMBL" id="TNC68812.1"/>
    </source>
</evidence>
<feature type="domain" description="Amidohydrolase-related" evidence="3">
    <location>
        <begin position="46"/>
        <end position="340"/>
    </location>
</feature>
<dbReference type="RefSeq" id="WP_139082395.1">
    <property type="nucleotide sequence ID" value="NZ_VDFV01000023.1"/>
</dbReference>
<sequence length="369" mass="38542">MTWLAPDRLFDGERLHEGLALRLYAGRVADLAPADPRMGARALPGTVTPGFVDLQVNGGGGVLLNAQPTVEGMEAIASAHRHLGTVALLPTVITDAPEVLDRAASAALAARGRPGLLGLHIEGPHISVARRGTHAARFIRPLDDRTIEVVRRLREGGVPVLLTLAPEETTPDRIAALAATGAVVSLGHSDATADQARAALDAGARTFTHLFNAMSPLTHRAPGMVGAALNSTAPVGIICDGIHVADEVVALALRARPAPDLFYAVSDAMPTVGGPDRFRLYDMDLHVEDGRLVNPEGNLAGAHVTMAESLARLVTRLQVAPEAALRMSVTVPARLIGRPDLATLVGRAAGDLLHLGAAWDLRGPLNGIT</sequence>
<organism evidence="4 5">
    <name type="scientific">Rubellimicrobium roseum</name>
    <dbReference type="NCBI Taxonomy" id="687525"/>
    <lineage>
        <taxon>Bacteria</taxon>
        <taxon>Pseudomonadati</taxon>
        <taxon>Pseudomonadota</taxon>
        <taxon>Alphaproteobacteria</taxon>
        <taxon>Rhodobacterales</taxon>
        <taxon>Roseobacteraceae</taxon>
        <taxon>Rubellimicrobium</taxon>
    </lineage>
</organism>
<dbReference type="PANTHER" id="PTHR11113">
    <property type="entry name" value="N-ACETYLGLUCOSAMINE-6-PHOSPHATE DEACETYLASE"/>
    <property type="match status" value="1"/>
</dbReference>
<dbReference type="Gene3D" id="2.30.40.10">
    <property type="entry name" value="Urease, subunit C, domain 1"/>
    <property type="match status" value="1"/>
</dbReference>
<name>A0A5C4NAG8_9RHOB</name>
<dbReference type="SUPFAM" id="SSF51556">
    <property type="entry name" value="Metallo-dependent hydrolases"/>
    <property type="match status" value="1"/>
</dbReference>
<dbReference type="AlphaFoldDB" id="A0A5C4NAG8"/>
<protein>
    <submittedName>
        <fullName evidence="4">N-acetylglucosamine-6-phosphate deacetylase</fullName>
    </submittedName>
</protein>
<accession>A0A5C4NAG8</accession>
<dbReference type="EMBL" id="VDFV01000023">
    <property type="protein sequence ID" value="TNC68812.1"/>
    <property type="molecule type" value="Genomic_DNA"/>
</dbReference>
<dbReference type="Proteomes" id="UP000305709">
    <property type="component" value="Unassembled WGS sequence"/>
</dbReference>